<proteinExistence type="predicted"/>
<gene>
    <name evidence="1" type="ORF">M3215_17605</name>
</gene>
<name>A0ACC6AC17_9BACI</name>
<evidence type="ECO:0000313" key="1">
    <source>
        <dbReference type="EMBL" id="MCM3737562.1"/>
    </source>
</evidence>
<reference evidence="1" key="1">
    <citation type="submission" date="2022-05" db="EMBL/GenBank/DDBJ databases">
        <title>Comparative Genomics of Spacecraft Associated Microbes.</title>
        <authorList>
            <person name="Tran M.T."/>
            <person name="Wright A."/>
            <person name="Seuylemezian A."/>
            <person name="Eisen J."/>
            <person name="Coil D."/>
        </authorList>
    </citation>
    <scope>NUCLEOTIDE SEQUENCE</scope>
    <source>
        <strain evidence="1">FAIRING 10M-2.2</strain>
    </source>
</reference>
<comment type="caution">
    <text evidence="1">The sequence shown here is derived from an EMBL/GenBank/DDBJ whole genome shotgun (WGS) entry which is preliminary data.</text>
</comment>
<protein>
    <submittedName>
        <fullName evidence="1">Uncharacterized protein</fullName>
    </submittedName>
</protein>
<accession>A0ACC6AC17</accession>
<sequence length="53" mass="6229">MQLHFTEYGKGEPVNFLHPGLETGKSSFQHQIDYFSNRFHVIVDGFIHRSIHE</sequence>
<organism evidence="1 2">
    <name type="scientific">Bacillus cytotoxicus</name>
    <dbReference type="NCBI Taxonomy" id="580165"/>
    <lineage>
        <taxon>Bacteria</taxon>
        <taxon>Bacillati</taxon>
        <taxon>Bacillota</taxon>
        <taxon>Bacilli</taxon>
        <taxon>Bacillales</taxon>
        <taxon>Bacillaceae</taxon>
        <taxon>Bacillus</taxon>
        <taxon>Bacillus cereus group</taxon>
    </lineage>
</organism>
<dbReference type="EMBL" id="JAMBOP010000025">
    <property type="protein sequence ID" value="MCM3737562.1"/>
    <property type="molecule type" value="Genomic_DNA"/>
</dbReference>
<keyword evidence="2" id="KW-1185">Reference proteome</keyword>
<evidence type="ECO:0000313" key="2">
    <source>
        <dbReference type="Proteomes" id="UP001202289"/>
    </source>
</evidence>
<dbReference type="Proteomes" id="UP001202289">
    <property type="component" value="Unassembled WGS sequence"/>
</dbReference>